<sequence length="269" mass="30191">MIKFVLARFTHLQSQWKYCNRPKLKIGLVVVDLIFLGTCRFSAFRGRFYSRECERDRDRADLSRDRDRDRDGGGGGRQPDREAAGVVGGGGGGGGERAPSLKLPNGRLSAQSVDEIRSGRLTRDEIKISLENTNTCTDSLVTALDDETLLLQDLFPSDMNYVSGGKARSSGPFTSFVDFHNHYFIIFLMVKKREKSLVVVHRMNIAGIGKVSQGDIRNDPVSRELPVFHWSLGMKEVNIHRRNVALQDEATVTFFPITDSSIEKEIIRV</sequence>
<proteinExistence type="predicted"/>
<gene>
    <name evidence="2" type="ORF">NTEN_LOCUS7850</name>
</gene>
<dbReference type="Proteomes" id="UP000479000">
    <property type="component" value="Unassembled WGS sequence"/>
</dbReference>
<evidence type="ECO:0000313" key="2">
    <source>
        <dbReference type="EMBL" id="CAB0002063.1"/>
    </source>
</evidence>
<accession>A0A6H5GG73</accession>
<feature type="compositionally biased region" description="Basic and acidic residues" evidence="1">
    <location>
        <begin position="59"/>
        <end position="83"/>
    </location>
</feature>
<organism evidence="2 3">
    <name type="scientific">Nesidiocoris tenuis</name>
    <dbReference type="NCBI Taxonomy" id="355587"/>
    <lineage>
        <taxon>Eukaryota</taxon>
        <taxon>Metazoa</taxon>
        <taxon>Ecdysozoa</taxon>
        <taxon>Arthropoda</taxon>
        <taxon>Hexapoda</taxon>
        <taxon>Insecta</taxon>
        <taxon>Pterygota</taxon>
        <taxon>Neoptera</taxon>
        <taxon>Paraneoptera</taxon>
        <taxon>Hemiptera</taxon>
        <taxon>Heteroptera</taxon>
        <taxon>Panheteroptera</taxon>
        <taxon>Cimicomorpha</taxon>
        <taxon>Miridae</taxon>
        <taxon>Dicyphina</taxon>
        <taxon>Nesidiocoris</taxon>
    </lineage>
</organism>
<feature type="compositionally biased region" description="Gly residues" evidence="1">
    <location>
        <begin position="86"/>
        <end position="96"/>
    </location>
</feature>
<name>A0A6H5GG73_9HEMI</name>
<keyword evidence="3" id="KW-1185">Reference proteome</keyword>
<dbReference type="EMBL" id="CADCXU010011937">
    <property type="protein sequence ID" value="CAB0002063.1"/>
    <property type="molecule type" value="Genomic_DNA"/>
</dbReference>
<evidence type="ECO:0000313" key="3">
    <source>
        <dbReference type="Proteomes" id="UP000479000"/>
    </source>
</evidence>
<dbReference type="OrthoDB" id="421226at2759"/>
<evidence type="ECO:0000256" key="1">
    <source>
        <dbReference type="SAM" id="MobiDB-lite"/>
    </source>
</evidence>
<feature type="region of interest" description="Disordered" evidence="1">
    <location>
        <begin position="59"/>
        <end position="109"/>
    </location>
</feature>
<feature type="non-terminal residue" evidence="2">
    <location>
        <position position="1"/>
    </location>
</feature>
<feature type="non-terminal residue" evidence="2">
    <location>
        <position position="269"/>
    </location>
</feature>
<dbReference type="AlphaFoldDB" id="A0A6H5GG73"/>
<reference evidence="2 3" key="1">
    <citation type="submission" date="2020-02" db="EMBL/GenBank/DDBJ databases">
        <authorList>
            <person name="Ferguson B K."/>
        </authorList>
    </citation>
    <scope>NUCLEOTIDE SEQUENCE [LARGE SCALE GENOMIC DNA]</scope>
</reference>
<protein>
    <submittedName>
        <fullName evidence="2">Uncharacterized protein</fullName>
    </submittedName>
</protein>